<sequence>MEERYISATVQEPVALRYVIALHKAISYSCGFNTVQPCVMI</sequence>
<evidence type="ECO:0000313" key="1">
    <source>
        <dbReference type="EMBL" id="JAD25186.1"/>
    </source>
</evidence>
<protein>
    <submittedName>
        <fullName evidence="1">Uncharacterized protein</fullName>
    </submittedName>
</protein>
<organism evidence="1">
    <name type="scientific">Arundo donax</name>
    <name type="common">Giant reed</name>
    <name type="synonym">Donax arundinaceus</name>
    <dbReference type="NCBI Taxonomy" id="35708"/>
    <lineage>
        <taxon>Eukaryota</taxon>
        <taxon>Viridiplantae</taxon>
        <taxon>Streptophyta</taxon>
        <taxon>Embryophyta</taxon>
        <taxon>Tracheophyta</taxon>
        <taxon>Spermatophyta</taxon>
        <taxon>Magnoliopsida</taxon>
        <taxon>Liliopsida</taxon>
        <taxon>Poales</taxon>
        <taxon>Poaceae</taxon>
        <taxon>PACMAD clade</taxon>
        <taxon>Arundinoideae</taxon>
        <taxon>Arundineae</taxon>
        <taxon>Arundo</taxon>
    </lineage>
</organism>
<dbReference type="EMBL" id="GBRH01272709">
    <property type="protein sequence ID" value="JAD25186.1"/>
    <property type="molecule type" value="Transcribed_RNA"/>
</dbReference>
<reference evidence="1" key="2">
    <citation type="journal article" date="2015" name="Data Brief">
        <title>Shoot transcriptome of the giant reed, Arundo donax.</title>
        <authorList>
            <person name="Barrero R.A."/>
            <person name="Guerrero F.D."/>
            <person name="Moolhuijzen P."/>
            <person name="Goolsby J.A."/>
            <person name="Tidwell J."/>
            <person name="Bellgard S.E."/>
            <person name="Bellgard M.I."/>
        </authorList>
    </citation>
    <scope>NUCLEOTIDE SEQUENCE</scope>
    <source>
        <tissue evidence="1">Shoot tissue taken approximately 20 cm above the soil surface</tissue>
    </source>
</reference>
<dbReference type="AlphaFoldDB" id="A0A0A8YH07"/>
<name>A0A0A8YH07_ARUDO</name>
<proteinExistence type="predicted"/>
<accession>A0A0A8YH07</accession>
<reference evidence="1" key="1">
    <citation type="submission" date="2014-09" db="EMBL/GenBank/DDBJ databases">
        <authorList>
            <person name="Magalhaes I.L.F."/>
            <person name="Oliveira U."/>
            <person name="Santos F.R."/>
            <person name="Vidigal T.H.D.A."/>
            <person name="Brescovit A.D."/>
            <person name="Santos A.J."/>
        </authorList>
    </citation>
    <scope>NUCLEOTIDE SEQUENCE</scope>
    <source>
        <tissue evidence="1">Shoot tissue taken approximately 20 cm above the soil surface</tissue>
    </source>
</reference>